<organism evidence="1 2">
    <name type="scientific">Halosaccharopolyspora lacisalsi</name>
    <dbReference type="NCBI Taxonomy" id="1000566"/>
    <lineage>
        <taxon>Bacteria</taxon>
        <taxon>Bacillati</taxon>
        <taxon>Actinomycetota</taxon>
        <taxon>Actinomycetes</taxon>
        <taxon>Pseudonocardiales</taxon>
        <taxon>Pseudonocardiaceae</taxon>
        <taxon>Halosaccharopolyspora</taxon>
    </lineage>
</organism>
<dbReference type="EMBL" id="JACGWZ010000003">
    <property type="protein sequence ID" value="MBA8825158.1"/>
    <property type="molecule type" value="Genomic_DNA"/>
</dbReference>
<evidence type="ECO:0000313" key="2">
    <source>
        <dbReference type="Proteomes" id="UP000569329"/>
    </source>
</evidence>
<protein>
    <submittedName>
        <fullName evidence="1">Uncharacterized protein</fullName>
    </submittedName>
</protein>
<name>A0A839E2K2_9PSEU</name>
<sequence length="48" mass="5366">MSALVLFTLVVGATGAPYALPICLLGSCMFGLLHLLWLKVYRQRRDEE</sequence>
<accession>A0A839E2K2</accession>
<comment type="caution">
    <text evidence="1">The sequence shown here is derived from an EMBL/GenBank/DDBJ whole genome shotgun (WGS) entry which is preliminary data.</text>
</comment>
<proteinExistence type="predicted"/>
<evidence type="ECO:0000313" key="1">
    <source>
        <dbReference type="EMBL" id="MBA8825158.1"/>
    </source>
</evidence>
<keyword evidence="2" id="KW-1185">Reference proteome</keyword>
<reference evidence="1 2" key="1">
    <citation type="submission" date="2020-07" db="EMBL/GenBank/DDBJ databases">
        <title>Sequencing the genomes of 1000 actinobacteria strains.</title>
        <authorList>
            <person name="Klenk H.-P."/>
        </authorList>
    </citation>
    <scope>NUCLEOTIDE SEQUENCE [LARGE SCALE GENOMIC DNA]</scope>
    <source>
        <strain evidence="1 2">DSM 45975</strain>
    </source>
</reference>
<dbReference type="AlphaFoldDB" id="A0A839E2K2"/>
<gene>
    <name evidence="1" type="ORF">FHX42_002509</name>
</gene>
<dbReference type="Proteomes" id="UP000569329">
    <property type="component" value="Unassembled WGS sequence"/>
</dbReference>
<dbReference type="RefSeq" id="WP_182544383.1">
    <property type="nucleotide sequence ID" value="NZ_JACGWZ010000003.1"/>
</dbReference>